<dbReference type="Pfam" id="PF03725">
    <property type="entry name" value="RNase_PH_C"/>
    <property type="match status" value="1"/>
</dbReference>
<dbReference type="InterPro" id="IPR027408">
    <property type="entry name" value="PNPase/RNase_PH_dom_sf"/>
</dbReference>
<feature type="domain" description="S1 motif" evidence="10">
    <location>
        <begin position="621"/>
        <end position="689"/>
    </location>
</feature>
<evidence type="ECO:0000256" key="2">
    <source>
        <dbReference type="ARBA" id="ARBA00007404"/>
    </source>
</evidence>
<dbReference type="InterPro" id="IPR020568">
    <property type="entry name" value="Ribosomal_Su5_D2-typ_SF"/>
</dbReference>
<dbReference type="SUPFAM" id="SSF54211">
    <property type="entry name" value="Ribosomal protein S5 domain 2-like"/>
    <property type="match status" value="2"/>
</dbReference>
<reference evidence="11 12" key="1">
    <citation type="submission" date="2020-07" db="EMBL/GenBank/DDBJ databases">
        <title>A new beta-1,3-glucan-decomposing anaerobic bacterium isolated from anoxic soil subjected to biological soil disinfestation.</title>
        <authorList>
            <person name="Ueki A."/>
            <person name="Tonouchi A."/>
        </authorList>
    </citation>
    <scope>NUCLEOTIDE SEQUENCE [LARGE SCALE GENOMIC DNA]</scope>
    <source>
        <strain evidence="11 12">TW1</strain>
    </source>
</reference>
<keyword evidence="3 9" id="KW-0963">Cytoplasm</keyword>
<dbReference type="InterPro" id="IPR036612">
    <property type="entry name" value="KH_dom_type_1_sf"/>
</dbReference>
<dbReference type="SUPFAM" id="SSF50249">
    <property type="entry name" value="Nucleic acid-binding proteins"/>
    <property type="match status" value="1"/>
</dbReference>
<dbReference type="CDD" id="cd02393">
    <property type="entry name" value="KH-I_PNPase"/>
    <property type="match status" value="1"/>
</dbReference>
<dbReference type="InterPro" id="IPR012340">
    <property type="entry name" value="NA-bd_OB-fold"/>
</dbReference>
<gene>
    <name evidence="9" type="primary">pnp</name>
    <name evidence="11" type="ORF">bsdtw1_02015</name>
</gene>
<comment type="caution">
    <text evidence="11">The sequence shown here is derived from an EMBL/GenBank/DDBJ whole genome shotgun (WGS) entry which is preliminary data.</text>
</comment>
<evidence type="ECO:0000256" key="8">
    <source>
        <dbReference type="ARBA" id="ARBA00022884"/>
    </source>
</evidence>
<evidence type="ECO:0000256" key="5">
    <source>
        <dbReference type="ARBA" id="ARBA00022695"/>
    </source>
</evidence>
<dbReference type="InterPro" id="IPR015848">
    <property type="entry name" value="PNPase_PH_RNA-bd_bac/org-type"/>
</dbReference>
<dbReference type="InterPro" id="IPR004087">
    <property type="entry name" value="KH_dom"/>
</dbReference>
<feature type="binding site" evidence="9">
    <location>
        <position position="485"/>
    </location>
    <ligand>
        <name>Mg(2+)</name>
        <dbReference type="ChEBI" id="CHEBI:18420"/>
    </ligand>
</feature>
<evidence type="ECO:0000256" key="1">
    <source>
        <dbReference type="ARBA" id="ARBA00004496"/>
    </source>
</evidence>
<dbReference type="InterPro" id="IPR001247">
    <property type="entry name" value="ExoRNase_PH_dom1"/>
</dbReference>
<keyword evidence="4 9" id="KW-0808">Transferase</keyword>
<dbReference type="SMART" id="SM00322">
    <property type="entry name" value="KH"/>
    <property type="match status" value="1"/>
</dbReference>
<dbReference type="InterPro" id="IPR036345">
    <property type="entry name" value="ExoRNase_PH_dom2_sf"/>
</dbReference>
<comment type="subcellular location">
    <subcellularLocation>
        <location evidence="1 9">Cytoplasm</location>
    </subcellularLocation>
</comment>
<dbReference type="GO" id="GO:0006402">
    <property type="term" value="P:mRNA catabolic process"/>
    <property type="evidence" value="ECO:0007669"/>
    <property type="project" value="UniProtKB-UniRule"/>
</dbReference>
<dbReference type="Gene3D" id="3.30.1370.10">
    <property type="entry name" value="K Homology domain, type 1"/>
    <property type="match status" value="1"/>
</dbReference>
<dbReference type="PROSITE" id="PS50084">
    <property type="entry name" value="KH_TYPE_1"/>
    <property type="match status" value="1"/>
</dbReference>
<dbReference type="Pfam" id="PF01138">
    <property type="entry name" value="RNase_PH"/>
    <property type="match status" value="2"/>
</dbReference>
<evidence type="ECO:0000256" key="4">
    <source>
        <dbReference type="ARBA" id="ARBA00022679"/>
    </source>
</evidence>
<evidence type="ECO:0000259" key="10">
    <source>
        <dbReference type="PROSITE" id="PS50126"/>
    </source>
</evidence>
<dbReference type="FunFam" id="3.30.230.70:FF:000002">
    <property type="entry name" value="Polyribonucleotide nucleotidyltransferase"/>
    <property type="match status" value="1"/>
</dbReference>
<dbReference type="PANTHER" id="PTHR11252">
    <property type="entry name" value="POLYRIBONUCLEOTIDE NUCLEOTIDYLTRANSFERASE"/>
    <property type="match status" value="1"/>
</dbReference>
<comment type="function">
    <text evidence="9">Involved in mRNA degradation. Catalyzes the phosphorolysis of single-stranded polyribonucleotides processively in the 3'- to 5'-direction.</text>
</comment>
<dbReference type="Proteomes" id="UP000580568">
    <property type="component" value="Unassembled WGS sequence"/>
</dbReference>
<dbReference type="GO" id="GO:0006396">
    <property type="term" value="P:RNA processing"/>
    <property type="evidence" value="ECO:0007669"/>
    <property type="project" value="InterPro"/>
</dbReference>
<dbReference type="FunFam" id="3.30.1370.10:FF:000001">
    <property type="entry name" value="Polyribonucleotide nucleotidyltransferase"/>
    <property type="match status" value="1"/>
</dbReference>
<evidence type="ECO:0000256" key="3">
    <source>
        <dbReference type="ARBA" id="ARBA00022490"/>
    </source>
</evidence>
<dbReference type="FunFam" id="3.30.230.70:FF:000001">
    <property type="entry name" value="Polyribonucleotide nucleotidyltransferase"/>
    <property type="match status" value="1"/>
</dbReference>
<comment type="catalytic activity">
    <reaction evidence="9">
        <text>RNA(n+1) + phosphate = RNA(n) + a ribonucleoside 5'-diphosphate</text>
        <dbReference type="Rhea" id="RHEA:22096"/>
        <dbReference type="Rhea" id="RHEA-COMP:14527"/>
        <dbReference type="Rhea" id="RHEA-COMP:17342"/>
        <dbReference type="ChEBI" id="CHEBI:43474"/>
        <dbReference type="ChEBI" id="CHEBI:57930"/>
        <dbReference type="ChEBI" id="CHEBI:140395"/>
        <dbReference type="EC" id="2.7.7.8"/>
    </reaction>
</comment>
<dbReference type="NCBIfam" id="NF008805">
    <property type="entry name" value="PRK11824.1"/>
    <property type="match status" value="1"/>
</dbReference>
<keyword evidence="6 9" id="KW-0479">Metal-binding</keyword>
<dbReference type="GO" id="GO:0004654">
    <property type="term" value="F:polyribonucleotide nucleotidyltransferase activity"/>
    <property type="evidence" value="ECO:0007669"/>
    <property type="project" value="UniProtKB-UniRule"/>
</dbReference>
<comment type="similarity">
    <text evidence="2 9">Belongs to the polyribonucleotide nucleotidyltransferase family.</text>
</comment>
<dbReference type="Gene3D" id="2.40.50.140">
    <property type="entry name" value="Nucleic acid-binding proteins"/>
    <property type="match status" value="1"/>
</dbReference>
<dbReference type="GO" id="GO:0000287">
    <property type="term" value="F:magnesium ion binding"/>
    <property type="evidence" value="ECO:0007669"/>
    <property type="project" value="UniProtKB-UniRule"/>
</dbReference>
<dbReference type="CDD" id="cd04472">
    <property type="entry name" value="S1_PNPase"/>
    <property type="match status" value="1"/>
</dbReference>
<dbReference type="AlphaFoldDB" id="A0A6V8SH61"/>
<dbReference type="HAMAP" id="MF_01595">
    <property type="entry name" value="PNPase"/>
    <property type="match status" value="1"/>
</dbReference>
<accession>A0A6V8SH61</accession>
<dbReference type="GO" id="GO:0000175">
    <property type="term" value="F:3'-5'-RNA exonuclease activity"/>
    <property type="evidence" value="ECO:0007669"/>
    <property type="project" value="TreeGrafter"/>
</dbReference>
<evidence type="ECO:0000256" key="6">
    <source>
        <dbReference type="ARBA" id="ARBA00022723"/>
    </source>
</evidence>
<comment type="cofactor">
    <cofactor evidence="9">
        <name>Mg(2+)</name>
        <dbReference type="ChEBI" id="CHEBI:18420"/>
    </cofactor>
</comment>
<evidence type="ECO:0000313" key="11">
    <source>
        <dbReference type="EMBL" id="GFP75922.1"/>
    </source>
</evidence>
<keyword evidence="5 9" id="KW-0548">Nucleotidyltransferase</keyword>
<protein>
    <recommendedName>
        <fullName evidence="9">Polyribonucleotide nucleotidyltransferase</fullName>
        <ecNumber evidence="9">2.7.7.8</ecNumber>
    </recommendedName>
    <alternativeName>
        <fullName evidence="9">Polynucleotide phosphorylase</fullName>
        <shortName evidence="9">PNPase</shortName>
    </alternativeName>
</protein>
<dbReference type="PROSITE" id="PS50126">
    <property type="entry name" value="S1"/>
    <property type="match status" value="1"/>
</dbReference>
<proteinExistence type="inferred from homology"/>
<dbReference type="Pfam" id="PF03726">
    <property type="entry name" value="PNPase"/>
    <property type="match status" value="1"/>
</dbReference>
<dbReference type="Pfam" id="PF00013">
    <property type="entry name" value="KH_1"/>
    <property type="match status" value="1"/>
</dbReference>
<dbReference type="SUPFAM" id="SSF54791">
    <property type="entry name" value="Eukaryotic type KH-domain (KH-domain type I)"/>
    <property type="match status" value="1"/>
</dbReference>
<name>A0A6V8SH61_9CLOT</name>
<dbReference type="GO" id="GO:0003723">
    <property type="term" value="F:RNA binding"/>
    <property type="evidence" value="ECO:0007669"/>
    <property type="project" value="UniProtKB-UniRule"/>
</dbReference>
<dbReference type="InterPro" id="IPR012162">
    <property type="entry name" value="PNPase"/>
</dbReference>
<dbReference type="PIRSF" id="PIRSF005499">
    <property type="entry name" value="PNPase"/>
    <property type="match status" value="1"/>
</dbReference>
<organism evidence="11 12">
    <name type="scientific">Clostridium fungisolvens</name>
    <dbReference type="NCBI Taxonomy" id="1604897"/>
    <lineage>
        <taxon>Bacteria</taxon>
        <taxon>Bacillati</taxon>
        <taxon>Bacillota</taxon>
        <taxon>Clostridia</taxon>
        <taxon>Eubacteriales</taxon>
        <taxon>Clostridiaceae</taxon>
        <taxon>Clostridium</taxon>
    </lineage>
</organism>
<dbReference type="InterPro" id="IPR015847">
    <property type="entry name" value="ExoRNase_PH_dom2"/>
</dbReference>
<dbReference type="CDD" id="cd11363">
    <property type="entry name" value="RNase_PH_PNPase_1"/>
    <property type="match status" value="1"/>
</dbReference>
<dbReference type="FunFam" id="2.40.50.140:FF:000023">
    <property type="entry name" value="Polyribonucleotide nucleotidyltransferase"/>
    <property type="match status" value="1"/>
</dbReference>
<evidence type="ECO:0000256" key="9">
    <source>
        <dbReference type="HAMAP-Rule" id="MF_01595"/>
    </source>
</evidence>
<keyword evidence="7 9" id="KW-0460">Magnesium</keyword>
<dbReference type="NCBIfam" id="TIGR03591">
    <property type="entry name" value="polynuc_phos"/>
    <property type="match status" value="1"/>
</dbReference>
<keyword evidence="8 9" id="KW-0694">RNA-binding</keyword>
<dbReference type="EC" id="2.7.7.8" evidence="9"/>
<dbReference type="SMART" id="SM00316">
    <property type="entry name" value="S1"/>
    <property type="match status" value="1"/>
</dbReference>
<dbReference type="InterPro" id="IPR003029">
    <property type="entry name" value="S1_domain"/>
</dbReference>
<evidence type="ECO:0000313" key="12">
    <source>
        <dbReference type="Proteomes" id="UP000580568"/>
    </source>
</evidence>
<dbReference type="PANTHER" id="PTHR11252:SF0">
    <property type="entry name" value="POLYRIBONUCLEOTIDE NUCLEOTIDYLTRANSFERASE 1, MITOCHONDRIAL"/>
    <property type="match status" value="1"/>
</dbReference>
<dbReference type="RefSeq" id="WP_183277390.1">
    <property type="nucleotide sequence ID" value="NZ_BLZR01000001.1"/>
</dbReference>
<dbReference type="GO" id="GO:0005829">
    <property type="term" value="C:cytosol"/>
    <property type="evidence" value="ECO:0007669"/>
    <property type="project" value="TreeGrafter"/>
</dbReference>
<sequence length="707" mass="77870">MNHFHETTVAGRKMKVEFGKLGMLSDTAILMSYGDTVILTNANASESPREGIDFFPLSVEYEERLYAVGKIPGGFIKREGRPSEKAILNGRAVDRPLRPLFPKGYRNDVQVVCTVVSVENDNLPEILAINAASTALCLSSIPFTTPVAAVQVGLIGDEFILNPTSKQREEMILALTVCATKDRVMMIEAGGHEIPEETMINAITFGFEACKDIVAFQEEAMKAFGKEKKEPLIYKVDAELEKTVREYSFETIKKAMYIIDKNERNEEMDEVKKSVVQHFADIYPDNMSDVNDVVYRIQKEIVRDMLLHERRRPDGRAFDQVRPISCEVGVLPRTHGTGIFTRGLTQVMTVATLGAIGDVQILDGIGEEVSKRYMHHYNFPSYSVGEVRPLRGPGRREIGHGALAERALEPLIPSEEEFPYTIRLVSEVLSSNGSTSQASVCGSTLALLDAGVPIKRPAAGIAMGLITSEDLSEEEVLTDIQGIEDFFGDMDFKVAGTEKGITSIQVDTKIAGLSEYCIRTAIYDARKARLGILDKIKECIPAARKEVSLYAPKTSTIQIDPDKIRDVIGAGGKIINKIIADTGVKIDIKDDGKIFVSSSDHAGVNEALKIIDGLTREVKAGEIYLGKVVKIAQFGAFVEILPNKEGLVHISKLDVTRVNKVEDIVSVGDEILVKVTDIDNQGRINLSRKDAIAETQEDKSKEDKSKE</sequence>
<dbReference type="Pfam" id="PF00575">
    <property type="entry name" value="S1"/>
    <property type="match status" value="1"/>
</dbReference>
<dbReference type="InterPro" id="IPR004088">
    <property type="entry name" value="KH_dom_type_1"/>
</dbReference>
<dbReference type="Gene3D" id="3.30.230.70">
    <property type="entry name" value="GHMP Kinase, N-terminal domain"/>
    <property type="match status" value="2"/>
</dbReference>
<dbReference type="CDD" id="cd11364">
    <property type="entry name" value="RNase_PH_PNPase_2"/>
    <property type="match status" value="1"/>
</dbReference>
<feature type="binding site" evidence="9">
    <location>
        <position position="491"/>
    </location>
    <ligand>
        <name>Mg(2+)</name>
        <dbReference type="ChEBI" id="CHEBI:18420"/>
    </ligand>
</feature>
<evidence type="ECO:0000256" key="7">
    <source>
        <dbReference type="ARBA" id="ARBA00022842"/>
    </source>
</evidence>
<keyword evidence="12" id="KW-1185">Reference proteome</keyword>
<dbReference type="SUPFAM" id="SSF55666">
    <property type="entry name" value="Ribonuclease PH domain 2-like"/>
    <property type="match status" value="2"/>
</dbReference>
<dbReference type="EMBL" id="BLZR01000001">
    <property type="protein sequence ID" value="GFP75922.1"/>
    <property type="molecule type" value="Genomic_DNA"/>
</dbReference>